<gene>
    <name evidence="10" type="ORF">S01H1_23035</name>
</gene>
<dbReference type="EMBL" id="BARS01013166">
    <property type="protein sequence ID" value="GAF94070.1"/>
    <property type="molecule type" value="Genomic_DNA"/>
</dbReference>
<evidence type="ECO:0000256" key="8">
    <source>
        <dbReference type="SAM" id="Phobius"/>
    </source>
</evidence>
<keyword evidence="5 8" id="KW-1133">Transmembrane helix</keyword>
<keyword evidence="6" id="KW-0811">Translocation</keyword>
<feature type="transmembrane region" description="Helical" evidence="8">
    <location>
        <begin position="12"/>
        <end position="31"/>
    </location>
</feature>
<name>X0V089_9ZZZZ</name>
<evidence type="ECO:0000256" key="6">
    <source>
        <dbReference type="ARBA" id="ARBA00023010"/>
    </source>
</evidence>
<evidence type="ECO:0000256" key="2">
    <source>
        <dbReference type="ARBA" id="ARBA00022475"/>
    </source>
</evidence>
<proteinExistence type="predicted"/>
<sequence length="170" mass="19334">REKKTKKVPWTIFIIFIVALLAAFLNYPIIWDKGVDWINQQAGLTLLPNFYKLPFKLGLDLQGGTHLVYQADLSNIESDDYMDSMQGVRDVIERRVNLFGVAEPVVQVNKVGSHYRLIVELAGVKDVHQAIAMIGQTPSLDFREERPESEIENILAVQKEVLEKLDQGLE</sequence>
<feature type="non-terminal residue" evidence="10">
    <location>
        <position position="1"/>
    </location>
</feature>
<dbReference type="InterPro" id="IPR022646">
    <property type="entry name" value="SecD/SecF_CS"/>
</dbReference>
<evidence type="ECO:0000256" key="5">
    <source>
        <dbReference type="ARBA" id="ARBA00022989"/>
    </source>
</evidence>
<dbReference type="GO" id="GO:0005886">
    <property type="term" value="C:plasma membrane"/>
    <property type="evidence" value="ECO:0007669"/>
    <property type="project" value="TreeGrafter"/>
</dbReference>
<keyword evidence="1" id="KW-0813">Transport</keyword>
<feature type="domain" description="Protein translocase subunit SecDF P1" evidence="9">
    <location>
        <begin position="85"/>
        <end position="145"/>
    </location>
</feature>
<feature type="non-terminal residue" evidence="10">
    <location>
        <position position="170"/>
    </location>
</feature>
<dbReference type="PANTHER" id="PTHR30081">
    <property type="entry name" value="PROTEIN-EXPORT MEMBRANE PROTEIN SEC"/>
    <property type="match status" value="1"/>
</dbReference>
<keyword evidence="7 8" id="KW-0472">Membrane</keyword>
<dbReference type="AlphaFoldDB" id="X0V089"/>
<accession>X0V089</accession>
<dbReference type="Pfam" id="PF07549">
    <property type="entry name" value="Sec_GG"/>
    <property type="match status" value="1"/>
</dbReference>
<keyword evidence="3 8" id="KW-0812">Transmembrane</keyword>
<dbReference type="InterPro" id="IPR048631">
    <property type="entry name" value="SecD_1st"/>
</dbReference>
<dbReference type="Pfam" id="PF21760">
    <property type="entry name" value="SecD_1st"/>
    <property type="match status" value="1"/>
</dbReference>
<evidence type="ECO:0000313" key="10">
    <source>
        <dbReference type="EMBL" id="GAF94070.1"/>
    </source>
</evidence>
<evidence type="ECO:0000256" key="4">
    <source>
        <dbReference type="ARBA" id="ARBA00022927"/>
    </source>
</evidence>
<protein>
    <recommendedName>
        <fullName evidence="9">Protein translocase subunit SecDF P1 domain-containing protein</fullName>
    </recommendedName>
</protein>
<reference evidence="10" key="1">
    <citation type="journal article" date="2014" name="Front. Microbiol.">
        <title>High frequency of phylogenetically diverse reductive dehalogenase-homologous genes in deep subseafloor sedimentary metagenomes.</title>
        <authorList>
            <person name="Kawai M."/>
            <person name="Futagami T."/>
            <person name="Toyoda A."/>
            <person name="Takaki Y."/>
            <person name="Nishi S."/>
            <person name="Hori S."/>
            <person name="Arai W."/>
            <person name="Tsubouchi T."/>
            <person name="Morono Y."/>
            <person name="Uchiyama I."/>
            <person name="Ito T."/>
            <person name="Fujiyama A."/>
            <person name="Inagaki F."/>
            <person name="Takami H."/>
        </authorList>
    </citation>
    <scope>NUCLEOTIDE SEQUENCE</scope>
    <source>
        <strain evidence="10">Expedition CK06-06</strain>
    </source>
</reference>
<evidence type="ECO:0000256" key="1">
    <source>
        <dbReference type="ARBA" id="ARBA00022448"/>
    </source>
</evidence>
<evidence type="ECO:0000256" key="7">
    <source>
        <dbReference type="ARBA" id="ARBA00023136"/>
    </source>
</evidence>
<dbReference type="GO" id="GO:0015031">
    <property type="term" value="P:protein transport"/>
    <property type="evidence" value="ECO:0007669"/>
    <property type="project" value="UniProtKB-KW"/>
</dbReference>
<evidence type="ECO:0000256" key="3">
    <source>
        <dbReference type="ARBA" id="ARBA00022692"/>
    </source>
</evidence>
<keyword evidence="2" id="KW-1003">Cell membrane</keyword>
<dbReference type="Gene3D" id="3.30.70.3220">
    <property type="match status" value="1"/>
</dbReference>
<keyword evidence="4" id="KW-0653">Protein transport</keyword>
<dbReference type="InterPro" id="IPR022813">
    <property type="entry name" value="SecD/SecF_arch_bac"/>
</dbReference>
<evidence type="ECO:0000259" key="9">
    <source>
        <dbReference type="Pfam" id="PF21760"/>
    </source>
</evidence>
<organism evidence="10">
    <name type="scientific">marine sediment metagenome</name>
    <dbReference type="NCBI Taxonomy" id="412755"/>
    <lineage>
        <taxon>unclassified sequences</taxon>
        <taxon>metagenomes</taxon>
        <taxon>ecological metagenomes</taxon>
    </lineage>
</organism>
<dbReference type="PANTHER" id="PTHR30081:SF8">
    <property type="entry name" value="PROTEIN TRANSLOCASE SUBUNIT SECF"/>
    <property type="match status" value="1"/>
</dbReference>
<comment type="caution">
    <text evidence="10">The sequence shown here is derived from an EMBL/GenBank/DDBJ whole genome shotgun (WGS) entry which is preliminary data.</text>
</comment>